<dbReference type="GO" id="GO:0140359">
    <property type="term" value="F:ABC-type transporter activity"/>
    <property type="evidence" value="ECO:0007669"/>
    <property type="project" value="InterPro"/>
</dbReference>
<keyword evidence="4 6" id="KW-0472">Membrane</keyword>
<comment type="subcellular location">
    <subcellularLocation>
        <location evidence="6">Cell membrane</location>
        <topology evidence="6">Multi-pass membrane protein</topology>
    </subcellularLocation>
    <subcellularLocation>
        <location evidence="1">Membrane</location>
        <topology evidence="1">Multi-pass membrane protein</topology>
    </subcellularLocation>
</comment>
<gene>
    <name evidence="8" type="ORF">LX83_004540</name>
</gene>
<dbReference type="InterPro" id="IPR013525">
    <property type="entry name" value="ABC2_TM"/>
</dbReference>
<keyword evidence="9" id="KW-1185">Reference proteome</keyword>
<dbReference type="Proteomes" id="UP001206128">
    <property type="component" value="Unassembled WGS sequence"/>
</dbReference>
<protein>
    <recommendedName>
        <fullName evidence="6">Transport permease protein</fullName>
    </recommendedName>
</protein>
<dbReference type="PROSITE" id="PS51012">
    <property type="entry name" value="ABC_TM2"/>
    <property type="match status" value="1"/>
</dbReference>
<name>A0AAE3GHU6_9PSEU</name>
<keyword evidence="3 6" id="KW-1133">Transmembrane helix</keyword>
<dbReference type="EMBL" id="JAMTCK010000011">
    <property type="protein sequence ID" value="MCP2167667.1"/>
    <property type="molecule type" value="Genomic_DNA"/>
</dbReference>
<dbReference type="RefSeq" id="WP_253774769.1">
    <property type="nucleotide sequence ID" value="NZ_JAMTCK010000011.1"/>
</dbReference>
<evidence type="ECO:0000313" key="9">
    <source>
        <dbReference type="Proteomes" id="UP001206128"/>
    </source>
</evidence>
<organism evidence="8 9">
    <name type="scientific">Goodfellowiella coeruleoviolacea</name>
    <dbReference type="NCBI Taxonomy" id="334858"/>
    <lineage>
        <taxon>Bacteria</taxon>
        <taxon>Bacillati</taxon>
        <taxon>Actinomycetota</taxon>
        <taxon>Actinomycetes</taxon>
        <taxon>Pseudonocardiales</taxon>
        <taxon>Pseudonocardiaceae</taxon>
        <taxon>Goodfellowiella</taxon>
    </lineage>
</organism>
<dbReference type="InterPro" id="IPR000412">
    <property type="entry name" value="ABC_2_transport"/>
</dbReference>
<feature type="domain" description="ABC transmembrane type-2" evidence="7">
    <location>
        <begin position="33"/>
        <end position="266"/>
    </location>
</feature>
<evidence type="ECO:0000256" key="6">
    <source>
        <dbReference type="RuleBase" id="RU361157"/>
    </source>
</evidence>
<dbReference type="Pfam" id="PF01061">
    <property type="entry name" value="ABC2_membrane"/>
    <property type="match status" value="1"/>
</dbReference>
<keyword evidence="5" id="KW-0046">Antibiotic resistance</keyword>
<dbReference type="InterPro" id="IPR047817">
    <property type="entry name" value="ABC2_TM_bact-type"/>
</dbReference>
<reference evidence="8" key="1">
    <citation type="submission" date="2022-06" db="EMBL/GenBank/DDBJ databases">
        <title>Genomic Encyclopedia of Archaeal and Bacterial Type Strains, Phase II (KMG-II): from individual species to whole genera.</title>
        <authorList>
            <person name="Goeker M."/>
        </authorList>
    </citation>
    <scope>NUCLEOTIDE SEQUENCE</scope>
    <source>
        <strain evidence="8">DSM 43935</strain>
    </source>
</reference>
<comment type="caution">
    <text evidence="8">The sequence shown here is derived from an EMBL/GenBank/DDBJ whole genome shotgun (WGS) entry which is preliminary data.</text>
</comment>
<feature type="transmembrane region" description="Helical" evidence="6">
    <location>
        <begin position="71"/>
        <end position="93"/>
    </location>
</feature>
<feature type="transmembrane region" description="Helical" evidence="6">
    <location>
        <begin position="177"/>
        <end position="196"/>
    </location>
</feature>
<evidence type="ECO:0000313" key="8">
    <source>
        <dbReference type="EMBL" id="MCP2167667.1"/>
    </source>
</evidence>
<evidence type="ECO:0000256" key="3">
    <source>
        <dbReference type="ARBA" id="ARBA00022989"/>
    </source>
</evidence>
<keyword evidence="2 6" id="KW-0812">Transmembrane</keyword>
<keyword evidence="6" id="KW-1003">Cell membrane</keyword>
<sequence length="268" mass="29016">MSTPTGAPQFASWSRDAATLTRRILLHWRQRPASILLELLFPVLMVVMFGYLFGGAMAIPDGTYTDFVIPGMLAMTMLFGLESVVVAVTSDAARGVTERIRAMPVSGVAVLTGRSWADMLNALAGLAVMVATGLVVGWRPQHGLVPALVALGLLLWLRFAFVWLGIYLGLLLRTPESAVSVQVLVWPVGFLSSAFVSPETMPTWLGAIATWNPLSATATAVRELFGNPTWAAHTWAADHSVLLAVLWPAVLTAVFLPLAYRQYRSLAR</sequence>
<evidence type="ECO:0000256" key="1">
    <source>
        <dbReference type="ARBA" id="ARBA00004141"/>
    </source>
</evidence>
<dbReference type="GO" id="GO:0046677">
    <property type="term" value="P:response to antibiotic"/>
    <property type="evidence" value="ECO:0007669"/>
    <property type="project" value="UniProtKB-KW"/>
</dbReference>
<dbReference type="InterPro" id="IPR051784">
    <property type="entry name" value="Nod_factor_ABC_transporter"/>
</dbReference>
<keyword evidence="6" id="KW-0813">Transport</keyword>
<feature type="transmembrane region" description="Helical" evidence="6">
    <location>
        <begin position="144"/>
        <end position="170"/>
    </location>
</feature>
<evidence type="ECO:0000256" key="2">
    <source>
        <dbReference type="ARBA" id="ARBA00022692"/>
    </source>
</evidence>
<dbReference type="PANTHER" id="PTHR43229:SF2">
    <property type="entry name" value="NODULATION PROTEIN J"/>
    <property type="match status" value="1"/>
</dbReference>
<evidence type="ECO:0000259" key="7">
    <source>
        <dbReference type="PROSITE" id="PS51012"/>
    </source>
</evidence>
<proteinExistence type="inferred from homology"/>
<feature type="transmembrane region" description="Helical" evidence="6">
    <location>
        <begin position="35"/>
        <end position="59"/>
    </location>
</feature>
<dbReference type="PANTHER" id="PTHR43229">
    <property type="entry name" value="NODULATION PROTEIN J"/>
    <property type="match status" value="1"/>
</dbReference>
<dbReference type="GO" id="GO:0043190">
    <property type="term" value="C:ATP-binding cassette (ABC) transporter complex"/>
    <property type="evidence" value="ECO:0007669"/>
    <property type="project" value="InterPro"/>
</dbReference>
<dbReference type="AlphaFoldDB" id="A0AAE3GHU6"/>
<dbReference type="PIRSF" id="PIRSF006648">
    <property type="entry name" value="DrrB"/>
    <property type="match status" value="1"/>
</dbReference>
<feature type="transmembrane region" description="Helical" evidence="6">
    <location>
        <begin position="241"/>
        <end position="260"/>
    </location>
</feature>
<accession>A0AAE3GHU6</accession>
<comment type="similarity">
    <text evidence="6">Belongs to the ABC-2 integral membrane protein family.</text>
</comment>
<evidence type="ECO:0000256" key="5">
    <source>
        <dbReference type="ARBA" id="ARBA00023251"/>
    </source>
</evidence>
<feature type="transmembrane region" description="Helical" evidence="6">
    <location>
        <begin position="120"/>
        <end position="138"/>
    </location>
</feature>
<evidence type="ECO:0000256" key="4">
    <source>
        <dbReference type="ARBA" id="ARBA00023136"/>
    </source>
</evidence>